<evidence type="ECO:0000313" key="2">
    <source>
        <dbReference type="Proteomes" id="UP001524318"/>
    </source>
</evidence>
<comment type="caution">
    <text evidence="1">The sequence shown here is derived from an EMBL/GenBank/DDBJ whole genome shotgun (WGS) entry which is preliminary data.</text>
</comment>
<accession>A0ABT1LPE5</accession>
<organism evidence="1 2">
    <name type="scientific">Pseudarthrobacter humi</name>
    <dbReference type="NCBI Taxonomy" id="2952523"/>
    <lineage>
        <taxon>Bacteria</taxon>
        <taxon>Bacillati</taxon>
        <taxon>Actinomycetota</taxon>
        <taxon>Actinomycetes</taxon>
        <taxon>Micrococcales</taxon>
        <taxon>Micrococcaceae</taxon>
        <taxon>Pseudarthrobacter</taxon>
    </lineage>
</organism>
<dbReference type="RefSeq" id="WP_254750253.1">
    <property type="nucleotide sequence ID" value="NZ_JANCLV010000006.1"/>
</dbReference>
<name>A0ABT1LPE5_9MICC</name>
<proteinExistence type="predicted"/>
<reference evidence="1 2" key="1">
    <citation type="submission" date="2022-06" db="EMBL/GenBank/DDBJ databases">
        <title>Pseudarthrobacter sp. strain RMG13 Genome sequencing and assembly.</title>
        <authorList>
            <person name="Kim I."/>
        </authorList>
    </citation>
    <scope>NUCLEOTIDE SEQUENCE [LARGE SCALE GENOMIC DNA]</scope>
    <source>
        <strain evidence="1 2">RMG13</strain>
    </source>
</reference>
<protein>
    <submittedName>
        <fullName evidence="1">Uncharacterized protein</fullName>
    </submittedName>
</protein>
<dbReference type="EMBL" id="JANCLV010000006">
    <property type="protein sequence ID" value="MCP9000335.1"/>
    <property type="molecule type" value="Genomic_DNA"/>
</dbReference>
<dbReference type="Proteomes" id="UP001524318">
    <property type="component" value="Unassembled WGS sequence"/>
</dbReference>
<keyword evidence="2" id="KW-1185">Reference proteome</keyword>
<gene>
    <name evidence="1" type="ORF">NFC73_11430</name>
</gene>
<evidence type="ECO:0000313" key="1">
    <source>
        <dbReference type="EMBL" id="MCP9000335.1"/>
    </source>
</evidence>
<sequence length="182" mass="20366">MDALWGLLGVLLGGALTIGGNLLLSDREAAEAARNEKKLAYLALLTSARKLRYLSRQGRNRDIDELDADRTQLSTANYEIELLATRQVASSADQLRRSTLDYLNLARKSYETDVGPTLVDRVDDLAIARRSARMANDVFIEAARSDLQRKLRSSRLRDVFHSLQVPNPDRLPEVKTRSVDAD</sequence>